<feature type="compositionally biased region" description="Polar residues" evidence="1">
    <location>
        <begin position="94"/>
        <end position="106"/>
    </location>
</feature>
<dbReference type="EMBL" id="RYZW01000036">
    <property type="protein sequence ID" value="TDZ60719.1"/>
    <property type="molecule type" value="Genomic_DNA"/>
</dbReference>
<keyword evidence="3" id="KW-1185">Reference proteome</keyword>
<feature type="compositionally biased region" description="Acidic residues" evidence="1">
    <location>
        <begin position="51"/>
        <end position="61"/>
    </location>
</feature>
<feature type="region of interest" description="Disordered" evidence="1">
    <location>
        <begin position="38"/>
        <end position="78"/>
    </location>
</feature>
<evidence type="ECO:0000313" key="3">
    <source>
        <dbReference type="Proteomes" id="UP000295703"/>
    </source>
</evidence>
<feature type="compositionally biased region" description="Basic and acidic residues" evidence="1">
    <location>
        <begin position="38"/>
        <end position="50"/>
    </location>
</feature>
<gene>
    <name evidence="2" type="ORF">CTRI78_v004735</name>
</gene>
<sequence length="163" mass="18084">MKSGRLHTPPRSVASLAALWDNTLSSSFRSGLSSRILVEPKHGERKKPAEEFADASQEDLESAVGLRQREGSPAGLGHGNFGRDCWETACVDTRSPQSGAETPSCHSQRSRLRSLNRPNSQERLGHSNRRQLNLSRHAAVKCFHRRMARSVAQHHLFDPQAPT</sequence>
<dbReference type="Proteomes" id="UP000295703">
    <property type="component" value="Unassembled WGS sequence"/>
</dbReference>
<name>A0A4R8RGA4_COLTR</name>
<dbReference type="AlphaFoldDB" id="A0A4R8RGA4"/>
<organism evidence="2 3">
    <name type="scientific">Colletotrichum trifolii</name>
    <dbReference type="NCBI Taxonomy" id="5466"/>
    <lineage>
        <taxon>Eukaryota</taxon>
        <taxon>Fungi</taxon>
        <taxon>Dikarya</taxon>
        <taxon>Ascomycota</taxon>
        <taxon>Pezizomycotina</taxon>
        <taxon>Sordariomycetes</taxon>
        <taxon>Hypocreomycetidae</taxon>
        <taxon>Glomerellales</taxon>
        <taxon>Glomerellaceae</taxon>
        <taxon>Colletotrichum</taxon>
        <taxon>Colletotrichum orbiculare species complex</taxon>
    </lineage>
</organism>
<evidence type="ECO:0000256" key="1">
    <source>
        <dbReference type="SAM" id="MobiDB-lite"/>
    </source>
</evidence>
<feature type="region of interest" description="Disordered" evidence="1">
    <location>
        <begin position="93"/>
        <end position="131"/>
    </location>
</feature>
<proteinExistence type="predicted"/>
<accession>A0A4R8RGA4</accession>
<reference evidence="2 3" key="1">
    <citation type="submission" date="2018-12" db="EMBL/GenBank/DDBJ databases">
        <title>Genome sequence and assembly of Colletotrichum trifolii.</title>
        <authorList>
            <person name="Gan P."/>
            <person name="Shirasu K."/>
        </authorList>
    </citation>
    <scope>NUCLEOTIDE SEQUENCE [LARGE SCALE GENOMIC DNA]</scope>
    <source>
        <strain evidence="2 3">543-2</strain>
    </source>
</reference>
<comment type="caution">
    <text evidence="2">The sequence shown here is derived from an EMBL/GenBank/DDBJ whole genome shotgun (WGS) entry which is preliminary data.</text>
</comment>
<protein>
    <submittedName>
        <fullName evidence="2">Uncharacterized protein</fullName>
    </submittedName>
</protein>
<evidence type="ECO:0000313" key="2">
    <source>
        <dbReference type="EMBL" id="TDZ60719.1"/>
    </source>
</evidence>